<dbReference type="Gene3D" id="3.40.30.10">
    <property type="entry name" value="Glutaredoxin"/>
    <property type="match status" value="1"/>
</dbReference>
<protein>
    <recommendedName>
        <fullName evidence="4">Thioredoxin-like fold domain-containing protein</fullName>
    </recommendedName>
</protein>
<keyword evidence="1" id="KW-0732">Signal</keyword>
<evidence type="ECO:0000256" key="1">
    <source>
        <dbReference type="SAM" id="SignalP"/>
    </source>
</evidence>
<reference evidence="3" key="1">
    <citation type="submission" date="2017-09" db="EMBL/GenBank/DDBJ databases">
        <title>Depth-based differentiation of microbial function through sediment-hosted aquifers and enrichment of novel symbionts in the deep terrestrial subsurface.</title>
        <authorList>
            <person name="Probst A.J."/>
            <person name="Ladd B."/>
            <person name="Jarett J.K."/>
            <person name="Geller-Mcgrath D.E."/>
            <person name="Sieber C.M.K."/>
            <person name="Emerson J.B."/>
            <person name="Anantharaman K."/>
            <person name="Thomas B.C."/>
            <person name="Malmstrom R."/>
            <person name="Stieglmeier M."/>
            <person name="Klingl A."/>
            <person name="Woyke T."/>
            <person name="Ryan C.M."/>
            <person name="Banfield J.F."/>
        </authorList>
    </citation>
    <scope>NUCLEOTIDE SEQUENCE [LARGE SCALE GENOMIC DNA]</scope>
</reference>
<dbReference type="SUPFAM" id="SSF52833">
    <property type="entry name" value="Thioredoxin-like"/>
    <property type="match status" value="1"/>
</dbReference>
<dbReference type="Proteomes" id="UP000228533">
    <property type="component" value="Unassembled WGS sequence"/>
</dbReference>
<evidence type="ECO:0008006" key="4">
    <source>
        <dbReference type="Google" id="ProtNLM"/>
    </source>
</evidence>
<feature type="chain" id="PRO_5014721034" description="Thioredoxin-like fold domain-containing protein" evidence="1">
    <location>
        <begin position="25"/>
        <end position="363"/>
    </location>
</feature>
<evidence type="ECO:0000313" key="3">
    <source>
        <dbReference type="Proteomes" id="UP000228533"/>
    </source>
</evidence>
<proteinExistence type="predicted"/>
<sequence>MRQLKFIALSLLVLSLVVFYGARAATSVTKPVAKPNVVKSVVKPAVKPAVNGVKTVVKNPLVKAPTFVIKSATEIKKLAEIFIKNNLISSETKLKLSNARDFNPGLYELDVFLNDSVDAIKIYVTKDGKLFFPQSMDLVADVVKKPDQASSPVTEPATVKINKADKPVVELFVMSHCPFGTQIEKGLLPVYELLGSKIDLQLKFVDYAMHGGKELNEELTQYCIGKIKPEKFWPYLKCFLADENGSEKCLIQTGINPSSLINCVTETDTKYNIIAGAKNGGNYPAFNIYKADNEKYGVQGSPTLVINGTTVSVNRSPSALLKAICDSFTNKPAECSAVLSSETPAAGFGFSAVASSNTVASCH</sequence>
<gene>
    <name evidence="2" type="ORF">COT94_03550</name>
</gene>
<accession>A0A2M6WT02</accession>
<name>A0A2M6WT02_9BACT</name>
<dbReference type="AlphaFoldDB" id="A0A2M6WT02"/>
<evidence type="ECO:0000313" key="2">
    <source>
        <dbReference type="EMBL" id="PIT95895.1"/>
    </source>
</evidence>
<comment type="caution">
    <text evidence="2">The sequence shown here is derived from an EMBL/GenBank/DDBJ whole genome shotgun (WGS) entry which is preliminary data.</text>
</comment>
<organism evidence="2 3">
    <name type="scientific">Candidatus Falkowbacteria bacterium CG10_big_fil_rev_8_21_14_0_10_37_14</name>
    <dbReference type="NCBI Taxonomy" id="1974561"/>
    <lineage>
        <taxon>Bacteria</taxon>
        <taxon>Candidatus Falkowiibacteriota</taxon>
    </lineage>
</organism>
<dbReference type="InterPro" id="IPR036249">
    <property type="entry name" value="Thioredoxin-like_sf"/>
</dbReference>
<dbReference type="EMBL" id="PFAM01000021">
    <property type="protein sequence ID" value="PIT95895.1"/>
    <property type="molecule type" value="Genomic_DNA"/>
</dbReference>
<feature type="signal peptide" evidence="1">
    <location>
        <begin position="1"/>
        <end position="24"/>
    </location>
</feature>